<evidence type="ECO:0000256" key="6">
    <source>
        <dbReference type="ARBA" id="ARBA00023316"/>
    </source>
</evidence>
<dbReference type="PROSITE" id="PS00923">
    <property type="entry name" value="ASP_GLU_RACEMASE_1"/>
    <property type="match status" value="1"/>
</dbReference>
<feature type="active site" description="Proton donor/acceptor" evidence="8">
    <location>
        <position position="189"/>
    </location>
</feature>
<dbReference type="RefSeq" id="WP_006444860.1">
    <property type="nucleotide sequence ID" value="NZ_CP036524.1"/>
</dbReference>
<dbReference type="Pfam" id="PF01177">
    <property type="entry name" value="Asp_Glu_race"/>
    <property type="match status" value="1"/>
</dbReference>
<dbReference type="PANTHER" id="PTHR21198">
    <property type="entry name" value="GLUTAMATE RACEMASE"/>
    <property type="match status" value="1"/>
</dbReference>
<feature type="binding site" evidence="8">
    <location>
        <begin position="47"/>
        <end position="48"/>
    </location>
    <ligand>
        <name>substrate</name>
    </ligand>
</feature>
<comment type="pathway">
    <text evidence="8">Cell wall biogenesis; peptidoglycan biosynthesis.</text>
</comment>
<dbReference type="AlphaFoldDB" id="C0C5X7"/>
<dbReference type="GO" id="GO:0009252">
    <property type="term" value="P:peptidoglycan biosynthetic process"/>
    <property type="evidence" value="ECO:0007669"/>
    <property type="project" value="UniProtKB-UniRule"/>
</dbReference>
<dbReference type="InterPro" id="IPR015942">
    <property type="entry name" value="Asp/Glu/hydantoin_racemase"/>
</dbReference>
<dbReference type="InterPro" id="IPR033134">
    <property type="entry name" value="Asp/Glu_racemase_AS_2"/>
</dbReference>
<keyword evidence="5 8" id="KW-0413">Isomerase</keyword>
<evidence type="ECO:0000256" key="8">
    <source>
        <dbReference type="HAMAP-Rule" id="MF_00258"/>
    </source>
</evidence>
<dbReference type="InterPro" id="IPR004391">
    <property type="entry name" value="Glu_race"/>
</dbReference>
<dbReference type="PANTHER" id="PTHR21198:SF2">
    <property type="entry name" value="GLUTAMATE RACEMASE"/>
    <property type="match status" value="1"/>
</dbReference>
<dbReference type="InterPro" id="IPR001920">
    <property type="entry name" value="Asp/Glu_race"/>
</dbReference>
<keyword evidence="6 8" id="KW-0961">Cell wall biogenesis/degradation</keyword>
<gene>
    <name evidence="8 9" type="primary">murI</name>
    <name evidence="9" type="ORF">CLOHYLEM_07513</name>
</gene>
<evidence type="ECO:0000313" key="9">
    <source>
        <dbReference type="EMBL" id="EEG72510.1"/>
    </source>
</evidence>
<dbReference type="EC" id="5.1.1.3" evidence="2 8"/>
<evidence type="ECO:0000256" key="7">
    <source>
        <dbReference type="ARBA" id="ARBA00070053"/>
    </source>
</evidence>
<sequence>MNSNKDRTAPIGVFDSGVGGLTVAREIMRQLPDENIVYFGDTARVPYGSKSRNNIIRFSRQIIRFLETKGVKAIVIACNTASALALDVVKEESGIPIIGVIVPGARAAVKETKSKKIGVVGTEATIQSHTYSKVITDMEPEASVIGKPCPLFVPLVEEGFAKHHVTDEIIEYYLDEMKHSDIDTMILGCTHYPLLRSRIMEYFGENVNIVNPAYETAMDLKALLAEHDMENNSGSLARYEFYVSDTAEKFKHFANSILPYNVETIQQINIEDY</sequence>
<comment type="caution">
    <text evidence="9">The sequence shown here is derived from an EMBL/GenBank/DDBJ whole genome shotgun (WGS) entry which is preliminary data.</text>
</comment>
<dbReference type="SUPFAM" id="SSF53681">
    <property type="entry name" value="Aspartate/glutamate racemase"/>
    <property type="match status" value="2"/>
</dbReference>
<feature type="binding site" evidence="8">
    <location>
        <begin position="190"/>
        <end position="191"/>
    </location>
    <ligand>
        <name>substrate</name>
    </ligand>
</feature>
<reference evidence="9" key="1">
    <citation type="submission" date="2009-02" db="EMBL/GenBank/DDBJ databases">
        <authorList>
            <person name="Fulton L."/>
            <person name="Clifton S."/>
            <person name="Fulton B."/>
            <person name="Xu J."/>
            <person name="Minx P."/>
            <person name="Pepin K.H."/>
            <person name="Johnson M."/>
            <person name="Bhonagiri V."/>
            <person name="Nash W.E."/>
            <person name="Mardis E.R."/>
            <person name="Wilson R.K."/>
        </authorList>
    </citation>
    <scope>NUCLEOTIDE SEQUENCE [LARGE SCALE GENOMIC DNA]</scope>
    <source>
        <strain evidence="9">DSM 15053</strain>
    </source>
</reference>
<dbReference type="NCBIfam" id="TIGR00067">
    <property type="entry name" value="glut_race"/>
    <property type="match status" value="1"/>
</dbReference>
<comment type="function">
    <text evidence="8">Provides the (R)-glutamate required for cell wall biosynthesis.</text>
</comment>
<name>C0C5X7_9FIRM</name>
<dbReference type="InterPro" id="IPR018187">
    <property type="entry name" value="Asp/Glu_racemase_AS_1"/>
</dbReference>
<keyword evidence="3 8" id="KW-0133">Cell shape</keyword>
<feature type="active site" description="Proton donor/acceptor" evidence="8">
    <location>
        <position position="78"/>
    </location>
</feature>
<proteinExistence type="inferred from homology"/>
<dbReference type="GO" id="GO:0071555">
    <property type="term" value="P:cell wall organization"/>
    <property type="evidence" value="ECO:0007669"/>
    <property type="project" value="UniProtKB-KW"/>
</dbReference>
<evidence type="ECO:0000256" key="4">
    <source>
        <dbReference type="ARBA" id="ARBA00022984"/>
    </source>
</evidence>
<accession>C0C5X7</accession>
<comment type="similarity">
    <text evidence="8">Belongs to the aspartate/glutamate racemases family.</text>
</comment>
<dbReference type="OrthoDB" id="9801055at2"/>
<dbReference type="STRING" id="553973.CLOHYLEM_07513"/>
<dbReference type="eggNOG" id="COG0796">
    <property type="taxonomic scope" value="Bacteria"/>
</dbReference>
<organism evidence="9 10">
    <name type="scientific">[Clostridium] hylemonae DSM 15053</name>
    <dbReference type="NCBI Taxonomy" id="553973"/>
    <lineage>
        <taxon>Bacteria</taxon>
        <taxon>Bacillati</taxon>
        <taxon>Bacillota</taxon>
        <taxon>Clostridia</taxon>
        <taxon>Lachnospirales</taxon>
        <taxon>Lachnospiraceae</taxon>
    </lineage>
</organism>
<keyword evidence="4 8" id="KW-0573">Peptidoglycan synthesis</keyword>
<dbReference type="UniPathway" id="UPA00219"/>
<keyword evidence="10" id="KW-1185">Reference proteome</keyword>
<protein>
    <recommendedName>
        <fullName evidence="7 8">Glutamate racemase</fullName>
        <ecNumber evidence="2 8">5.1.1.3</ecNumber>
    </recommendedName>
</protein>
<dbReference type="GO" id="GO:0008881">
    <property type="term" value="F:glutamate racemase activity"/>
    <property type="evidence" value="ECO:0007669"/>
    <property type="project" value="UniProtKB-UniRule"/>
</dbReference>
<evidence type="ECO:0000256" key="1">
    <source>
        <dbReference type="ARBA" id="ARBA00001602"/>
    </source>
</evidence>
<dbReference type="HOGENOM" id="CLU_052344_0_2_9"/>
<evidence type="ECO:0000256" key="3">
    <source>
        <dbReference type="ARBA" id="ARBA00022960"/>
    </source>
</evidence>
<comment type="catalytic activity">
    <reaction evidence="1 8">
        <text>L-glutamate = D-glutamate</text>
        <dbReference type="Rhea" id="RHEA:12813"/>
        <dbReference type="ChEBI" id="CHEBI:29985"/>
        <dbReference type="ChEBI" id="CHEBI:29986"/>
        <dbReference type="EC" id="5.1.1.3"/>
    </reaction>
</comment>
<evidence type="ECO:0000313" key="10">
    <source>
        <dbReference type="Proteomes" id="UP000004893"/>
    </source>
</evidence>
<feature type="binding site" evidence="8">
    <location>
        <begin position="15"/>
        <end position="16"/>
    </location>
    <ligand>
        <name>substrate</name>
    </ligand>
</feature>
<reference evidence="9" key="2">
    <citation type="submission" date="2013-06" db="EMBL/GenBank/DDBJ databases">
        <title>Draft genome sequence of Clostridium hylemonae (DSM 15053).</title>
        <authorList>
            <person name="Sudarsanam P."/>
            <person name="Ley R."/>
            <person name="Guruge J."/>
            <person name="Turnbaugh P.J."/>
            <person name="Mahowald M."/>
            <person name="Liep D."/>
            <person name="Gordon J."/>
        </authorList>
    </citation>
    <scope>NUCLEOTIDE SEQUENCE</scope>
    <source>
        <strain evidence="9">DSM 15053</strain>
    </source>
</reference>
<dbReference type="EMBL" id="ABYI02000041">
    <property type="protein sequence ID" value="EEG72510.1"/>
    <property type="molecule type" value="Genomic_DNA"/>
</dbReference>
<dbReference type="GO" id="GO:0008360">
    <property type="term" value="P:regulation of cell shape"/>
    <property type="evidence" value="ECO:0007669"/>
    <property type="project" value="UniProtKB-KW"/>
</dbReference>
<dbReference type="FunFam" id="3.40.50.1860:FF:000002">
    <property type="entry name" value="Glutamate racemase"/>
    <property type="match status" value="1"/>
</dbReference>
<feature type="binding site" evidence="8">
    <location>
        <begin position="79"/>
        <end position="80"/>
    </location>
    <ligand>
        <name>substrate</name>
    </ligand>
</feature>
<dbReference type="Gene3D" id="3.40.50.1860">
    <property type="match status" value="2"/>
</dbReference>
<evidence type="ECO:0000256" key="5">
    <source>
        <dbReference type="ARBA" id="ARBA00023235"/>
    </source>
</evidence>
<dbReference type="Proteomes" id="UP000004893">
    <property type="component" value="Unassembled WGS sequence"/>
</dbReference>
<evidence type="ECO:0000256" key="2">
    <source>
        <dbReference type="ARBA" id="ARBA00013090"/>
    </source>
</evidence>
<dbReference type="PROSITE" id="PS00924">
    <property type="entry name" value="ASP_GLU_RACEMASE_2"/>
    <property type="match status" value="1"/>
</dbReference>
<dbReference type="HAMAP" id="MF_00258">
    <property type="entry name" value="Glu_racemase"/>
    <property type="match status" value="1"/>
</dbReference>